<dbReference type="SUPFAM" id="SSF53474">
    <property type="entry name" value="alpha/beta-Hydrolases"/>
    <property type="match status" value="1"/>
</dbReference>
<feature type="non-terminal residue" evidence="1">
    <location>
        <position position="1"/>
    </location>
</feature>
<protein>
    <submittedName>
        <fullName evidence="1">Uncharacterized protein</fullName>
    </submittedName>
</protein>
<evidence type="ECO:0000313" key="1">
    <source>
        <dbReference type="EMBL" id="VAW69811.1"/>
    </source>
</evidence>
<organism evidence="1">
    <name type="scientific">hydrothermal vent metagenome</name>
    <dbReference type="NCBI Taxonomy" id="652676"/>
    <lineage>
        <taxon>unclassified sequences</taxon>
        <taxon>metagenomes</taxon>
        <taxon>ecological metagenomes</taxon>
    </lineage>
</organism>
<sequence>FDLDLIVQDDNGNTIGLGGDTVIDSSGSHFTNFSNFQNIRDNLRQAVSDLFTLTYALQGMNVAGDTFDTDNIFFLGHSMGAIVGTTFIANEPNVKASVLANGGASLVKVMDGSASFGPILSAGLAQQAGLIKGSADYEAFLGAAQTVIDSADPVNHTTAAATGRGVLFFEIVGGNGTPSDLVVPIRVPDANDASGTIPAPLAGTEPQLALMGLTQVNVTQGPSSNLLVSTKFVSGDHRSVLDPTADADVTTEMQTQMASFLGTNGAVLVVTDASLLQTPAVP</sequence>
<proteinExistence type="predicted"/>
<dbReference type="AlphaFoldDB" id="A0A3B0XQH0"/>
<reference evidence="1" key="1">
    <citation type="submission" date="2018-06" db="EMBL/GenBank/DDBJ databases">
        <authorList>
            <person name="Zhirakovskaya E."/>
        </authorList>
    </citation>
    <scope>NUCLEOTIDE SEQUENCE</scope>
</reference>
<dbReference type="InterPro" id="IPR029058">
    <property type="entry name" value="AB_hydrolase_fold"/>
</dbReference>
<accession>A0A3B0XQH0</accession>
<name>A0A3B0XQH0_9ZZZZ</name>
<dbReference type="EMBL" id="UOFJ01000468">
    <property type="protein sequence ID" value="VAW69811.1"/>
    <property type="molecule type" value="Genomic_DNA"/>
</dbReference>
<gene>
    <name evidence="1" type="ORF">MNBD_GAMMA10-2995</name>
</gene>
<dbReference type="Gene3D" id="3.40.50.1820">
    <property type="entry name" value="alpha/beta hydrolase"/>
    <property type="match status" value="1"/>
</dbReference>